<gene>
    <name evidence="7" type="ORF">S01H1_76443</name>
</gene>
<evidence type="ECO:0000256" key="3">
    <source>
        <dbReference type="ARBA" id="ARBA00022630"/>
    </source>
</evidence>
<dbReference type="PANTHER" id="PTHR36118:SF1">
    <property type="entry name" value="ION-TRANSLOCATING OXIDOREDUCTASE COMPLEX SUBUNIT G"/>
    <property type="match status" value="1"/>
</dbReference>
<keyword evidence="3" id="KW-0285">Flavoprotein</keyword>
<dbReference type="InterPro" id="IPR010209">
    <property type="entry name" value="Ion_transpt_RnfG/RsxG"/>
</dbReference>
<organism evidence="7">
    <name type="scientific">marine sediment metagenome</name>
    <dbReference type="NCBI Taxonomy" id="412755"/>
    <lineage>
        <taxon>unclassified sequences</taxon>
        <taxon>metagenomes</taxon>
        <taxon>ecological metagenomes</taxon>
    </lineage>
</organism>
<dbReference type="GO" id="GO:0009055">
    <property type="term" value="F:electron transfer activity"/>
    <property type="evidence" value="ECO:0007669"/>
    <property type="project" value="InterPro"/>
</dbReference>
<evidence type="ECO:0000256" key="5">
    <source>
        <dbReference type="ARBA" id="ARBA00022982"/>
    </source>
</evidence>
<proteinExistence type="predicted"/>
<sequence>MVKHIKHFIEQSWLLMTSAVFFGLLLAVTNAAWRPRIIQNEINKFNNLAGAMLKEATNFEVVETIQVDTGKGRMVETEIKKGVNADGQCLGWAFVCQGSGFADKIKLVLTVDKAFEKLGGYGVLSSNETPGFGDKIKNTYYRSQFVGAPATELTISKIGDDKIIDSDIVAISGATVSSEAVVTILN</sequence>
<protein>
    <recommendedName>
        <fullName evidence="6">FMN-binding domain-containing protein</fullName>
    </recommendedName>
</protein>
<keyword evidence="2" id="KW-0597">Phosphoprotein</keyword>
<dbReference type="PANTHER" id="PTHR36118">
    <property type="entry name" value="ION-TRANSLOCATING OXIDOREDUCTASE COMPLEX SUBUNIT G"/>
    <property type="match status" value="1"/>
</dbReference>
<feature type="domain" description="FMN-binding" evidence="6">
    <location>
        <begin position="100"/>
        <end position="186"/>
    </location>
</feature>
<accession>X0XLM1</accession>
<feature type="non-terminal residue" evidence="7">
    <location>
        <position position="186"/>
    </location>
</feature>
<dbReference type="EMBL" id="BARS01051302">
    <property type="protein sequence ID" value="GAG44074.1"/>
    <property type="molecule type" value="Genomic_DNA"/>
</dbReference>
<dbReference type="GO" id="GO:0005886">
    <property type="term" value="C:plasma membrane"/>
    <property type="evidence" value="ECO:0007669"/>
    <property type="project" value="InterPro"/>
</dbReference>
<reference evidence="7" key="1">
    <citation type="journal article" date="2014" name="Front. Microbiol.">
        <title>High frequency of phylogenetically diverse reductive dehalogenase-homologous genes in deep subseafloor sedimentary metagenomes.</title>
        <authorList>
            <person name="Kawai M."/>
            <person name="Futagami T."/>
            <person name="Toyoda A."/>
            <person name="Takaki Y."/>
            <person name="Nishi S."/>
            <person name="Hori S."/>
            <person name="Arai W."/>
            <person name="Tsubouchi T."/>
            <person name="Morono Y."/>
            <person name="Uchiyama I."/>
            <person name="Ito T."/>
            <person name="Fujiyama A."/>
            <person name="Inagaki F."/>
            <person name="Takami H."/>
        </authorList>
    </citation>
    <scope>NUCLEOTIDE SEQUENCE</scope>
    <source>
        <strain evidence="7">Expedition CK06-06</strain>
    </source>
</reference>
<dbReference type="GO" id="GO:0010181">
    <property type="term" value="F:FMN binding"/>
    <property type="evidence" value="ECO:0007669"/>
    <property type="project" value="InterPro"/>
</dbReference>
<keyword evidence="4" id="KW-0288">FMN</keyword>
<evidence type="ECO:0000313" key="7">
    <source>
        <dbReference type="EMBL" id="GAG44074.1"/>
    </source>
</evidence>
<evidence type="ECO:0000256" key="1">
    <source>
        <dbReference type="ARBA" id="ARBA00022448"/>
    </source>
</evidence>
<keyword evidence="5" id="KW-0249">Electron transport</keyword>
<dbReference type="Pfam" id="PF04205">
    <property type="entry name" value="FMN_bind"/>
    <property type="match status" value="1"/>
</dbReference>
<comment type="caution">
    <text evidence="7">The sequence shown here is derived from an EMBL/GenBank/DDBJ whole genome shotgun (WGS) entry which is preliminary data.</text>
</comment>
<dbReference type="InterPro" id="IPR007329">
    <property type="entry name" value="FMN-bd"/>
</dbReference>
<dbReference type="SMART" id="SM00900">
    <property type="entry name" value="FMN_bind"/>
    <property type="match status" value="1"/>
</dbReference>
<dbReference type="AlphaFoldDB" id="X0XLM1"/>
<dbReference type="GO" id="GO:0022900">
    <property type="term" value="P:electron transport chain"/>
    <property type="evidence" value="ECO:0007669"/>
    <property type="project" value="InterPro"/>
</dbReference>
<evidence type="ECO:0000256" key="4">
    <source>
        <dbReference type="ARBA" id="ARBA00022643"/>
    </source>
</evidence>
<evidence type="ECO:0000256" key="2">
    <source>
        <dbReference type="ARBA" id="ARBA00022553"/>
    </source>
</evidence>
<keyword evidence="1" id="KW-0813">Transport</keyword>
<name>X0XLM1_9ZZZZ</name>
<evidence type="ECO:0000259" key="6">
    <source>
        <dbReference type="SMART" id="SM00900"/>
    </source>
</evidence>